<dbReference type="Proteomes" id="UP000294360">
    <property type="component" value="Chromosome"/>
</dbReference>
<feature type="region of interest" description="Disordered" evidence="1">
    <location>
        <begin position="519"/>
        <end position="551"/>
    </location>
</feature>
<dbReference type="EMBL" id="LR536450">
    <property type="protein sequence ID" value="VFU09643.1"/>
    <property type="molecule type" value="Genomic_DNA"/>
</dbReference>
<organism evidence="2 3">
    <name type="scientific">Methylocella tundrae</name>
    <dbReference type="NCBI Taxonomy" id="227605"/>
    <lineage>
        <taxon>Bacteria</taxon>
        <taxon>Pseudomonadati</taxon>
        <taxon>Pseudomonadota</taxon>
        <taxon>Alphaproteobacteria</taxon>
        <taxon>Hyphomicrobiales</taxon>
        <taxon>Beijerinckiaceae</taxon>
        <taxon>Methylocella</taxon>
    </lineage>
</organism>
<gene>
    <name evidence="2" type="ORF">MTUNDRAET4_2756</name>
</gene>
<feature type="compositionally biased region" description="Basic and acidic residues" evidence="1">
    <location>
        <begin position="45"/>
        <end position="68"/>
    </location>
</feature>
<feature type="compositionally biased region" description="Basic residues" evidence="1">
    <location>
        <begin position="538"/>
        <end position="551"/>
    </location>
</feature>
<protein>
    <submittedName>
        <fullName evidence="2">Uncharacterized protein</fullName>
    </submittedName>
</protein>
<feature type="region of interest" description="Disordered" evidence="1">
    <location>
        <begin position="228"/>
        <end position="506"/>
    </location>
</feature>
<evidence type="ECO:0000313" key="2">
    <source>
        <dbReference type="EMBL" id="VFU09643.1"/>
    </source>
</evidence>
<sequence>MSEPVTRRQPLIDLDEFERRMRRPDSPHVSDEAAIVELMRLIGAPDEKAAETEDGRQAVGFEPEHETDASATAFEPADANSQEPVIGGDFAEIEAALLRAARQTDRLPEPVAAPEPAAAVELRALRDEEDTPDDYVESHFSAIAEEFLGVPQSLPAALSATRDETVLESAGAELDRFVYVDDAAVSGEAALADEEKRSRRPLYLMAAVVFAGVAGIGASFSFRHDGASEASQAASKTPVAQSEETTPAAKPNATASAEAASPAPAPQQQASASAEDAASAAPAHEPSPRVISLSEAVNPANAAPPQAPASATPDILAPPPLMGGAAVGQALASPPAPLAPEAKKVKTAAVRPDGSLIKKDAALIGAPPAPQETQPQEAVAQPATTPSSPAQPAVGKPAHGKPALAKDGSPKTAVKTAALPPPRPSVIGKTAAKAPHAGAPKTAAVESEGHAKALASHNGVKTKAANPAGVAETSAPASLPEPQLAQAAPAAEPPPQKPSPAATGPLALVDTAVSSITGATNNILNWGRTATGAPQLIGRRRRRGPARIRQA</sequence>
<accession>A0A4U8Z2P0</accession>
<dbReference type="OrthoDB" id="8456914at2"/>
<evidence type="ECO:0000256" key="1">
    <source>
        <dbReference type="SAM" id="MobiDB-lite"/>
    </source>
</evidence>
<proteinExistence type="predicted"/>
<dbReference type="KEGG" id="mtun:MTUNDRAET4_2756"/>
<feature type="compositionally biased region" description="Polar residues" evidence="1">
    <location>
        <begin position="229"/>
        <end position="245"/>
    </location>
</feature>
<feature type="compositionally biased region" description="Low complexity" evidence="1">
    <location>
        <begin position="474"/>
        <end position="490"/>
    </location>
</feature>
<dbReference type="RefSeq" id="WP_134490080.1">
    <property type="nucleotide sequence ID" value="NZ_LR536450.1"/>
</dbReference>
<evidence type="ECO:0000313" key="3">
    <source>
        <dbReference type="Proteomes" id="UP000294360"/>
    </source>
</evidence>
<feature type="compositionally biased region" description="Low complexity" evidence="1">
    <location>
        <begin position="371"/>
        <end position="394"/>
    </location>
</feature>
<feature type="compositionally biased region" description="Low complexity" evidence="1">
    <location>
        <begin position="247"/>
        <end position="284"/>
    </location>
</feature>
<feature type="region of interest" description="Disordered" evidence="1">
    <location>
        <begin position="45"/>
        <end position="84"/>
    </location>
</feature>
<dbReference type="AlphaFoldDB" id="A0A4U8Z2P0"/>
<reference evidence="2 3" key="1">
    <citation type="submission" date="2019-03" db="EMBL/GenBank/DDBJ databases">
        <authorList>
            <person name="Kox A.R. M."/>
        </authorList>
    </citation>
    <scope>NUCLEOTIDE SEQUENCE [LARGE SCALE GENOMIC DNA]</scope>
    <source>
        <strain evidence="2">MTUNDRAET4 annotated genome</strain>
    </source>
</reference>
<feature type="compositionally biased region" description="Low complexity" evidence="1">
    <location>
        <begin position="296"/>
        <end position="313"/>
    </location>
</feature>
<name>A0A4U8Z2P0_METTU</name>